<reference evidence="2" key="1">
    <citation type="journal article" date="2021" name="PeerJ">
        <title>Extensive microbial diversity within the chicken gut microbiome revealed by metagenomics and culture.</title>
        <authorList>
            <person name="Gilroy R."/>
            <person name="Ravi A."/>
            <person name="Getino M."/>
            <person name="Pursley I."/>
            <person name="Horton D.L."/>
            <person name="Alikhan N.F."/>
            <person name="Baker D."/>
            <person name="Gharbi K."/>
            <person name="Hall N."/>
            <person name="Watson M."/>
            <person name="Adriaenssens E.M."/>
            <person name="Foster-Nyarko E."/>
            <person name="Jarju S."/>
            <person name="Secka A."/>
            <person name="Antonio M."/>
            <person name="Oren A."/>
            <person name="Chaudhuri R.R."/>
            <person name="La Ragione R."/>
            <person name="Hildebrand F."/>
            <person name="Pallen M.J."/>
        </authorList>
    </citation>
    <scope>NUCLEOTIDE SEQUENCE</scope>
    <source>
        <strain evidence="2">B5-657</strain>
    </source>
</reference>
<dbReference type="SUPFAM" id="SSF53474">
    <property type="entry name" value="alpha/beta-Hydrolases"/>
    <property type="match status" value="1"/>
</dbReference>
<organism evidence="2 3">
    <name type="scientific">Candidatus Cellulosilyticum pullistercoris</name>
    <dbReference type="NCBI Taxonomy" id="2838521"/>
    <lineage>
        <taxon>Bacteria</taxon>
        <taxon>Bacillati</taxon>
        <taxon>Bacillota</taxon>
        <taxon>Clostridia</taxon>
        <taxon>Lachnospirales</taxon>
        <taxon>Cellulosilyticaceae</taxon>
        <taxon>Cellulosilyticum</taxon>
    </lineage>
</organism>
<dbReference type="PANTHER" id="PTHR11614">
    <property type="entry name" value="PHOSPHOLIPASE-RELATED"/>
    <property type="match status" value="1"/>
</dbReference>
<dbReference type="GO" id="GO:0016787">
    <property type="term" value="F:hydrolase activity"/>
    <property type="evidence" value="ECO:0007669"/>
    <property type="project" value="UniProtKB-KW"/>
</dbReference>
<feature type="domain" description="Serine aminopeptidase S33" evidence="1">
    <location>
        <begin position="93"/>
        <end position="343"/>
    </location>
</feature>
<sequence length="366" mass="41517">MKFKYLKQSAIIVTLFLILTLFIACIWPDPSAPTNMQTLDFNLTENSFYLSETNYAETMQTEVEPYIDSLKTTGYFTSSDEAALYYEQYLLENPLAHIVISHGFTESSQKYKEVIYYFLKSGYSVSILDHRGHGYSDRMIDDSSKVYIDTFDTYLNDLKDFMDKVVLPVSMDLPHFLYAHSMGGGIGALFIERYPDYFDAAVLSSPMMQIDTGSYPKPIAELVAKLMVLTGQGKDYVFGHGPYEDDLNFEESAANSKERYLYFAQKKQNNEALQLGGATFKWLNASLNATKSLIQNAKDAMIPVLVFQSENDTLVKPGGQYAFVKGAPDATLIYVPDAKHELYLADNEVMIPYFNTIFNFFESYIA</sequence>
<proteinExistence type="predicted"/>
<gene>
    <name evidence="2" type="ORF">H9872_10545</name>
</gene>
<protein>
    <submittedName>
        <fullName evidence="2">Alpha/beta hydrolase</fullName>
    </submittedName>
</protein>
<comment type="caution">
    <text evidence="2">The sequence shown here is derived from an EMBL/GenBank/DDBJ whole genome shotgun (WGS) entry which is preliminary data.</text>
</comment>
<dbReference type="Gene3D" id="3.40.50.1820">
    <property type="entry name" value="alpha/beta hydrolase"/>
    <property type="match status" value="1"/>
</dbReference>
<evidence type="ECO:0000259" key="1">
    <source>
        <dbReference type="Pfam" id="PF12146"/>
    </source>
</evidence>
<accession>A0A9E2NMK7</accession>
<dbReference type="InterPro" id="IPR051044">
    <property type="entry name" value="MAG_DAG_Lipase"/>
</dbReference>
<dbReference type="AlphaFoldDB" id="A0A9E2NMK7"/>
<dbReference type="Pfam" id="PF12146">
    <property type="entry name" value="Hydrolase_4"/>
    <property type="match status" value="1"/>
</dbReference>
<reference evidence="2" key="2">
    <citation type="submission" date="2021-04" db="EMBL/GenBank/DDBJ databases">
        <authorList>
            <person name="Gilroy R."/>
        </authorList>
    </citation>
    <scope>NUCLEOTIDE SEQUENCE</scope>
    <source>
        <strain evidence="2">B5-657</strain>
    </source>
</reference>
<dbReference type="InterPro" id="IPR029058">
    <property type="entry name" value="AB_hydrolase_fold"/>
</dbReference>
<dbReference type="Proteomes" id="UP000824229">
    <property type="component" value="Unassembled WGS sequence"/>
</dbReference>
<evidence type="ECO:0000313" key="3">
    <source>
        <dbReference type="Proteomes" id="UP000824229"/>
    </source>
</evidence>
<name>A0A9E2NMK7_9FIRM</name>
<dbReference type="InterPro" id="IPR022742">
    <property type="entry name" value="Hydrolase_4"/>
</dbReference>
<dbReference type="EMBL" id="JAHLFQ010000249">
    <property type="protein sequence ID" value="MBU3805174.1"/>
    <property type="molecule type" value="Genomic_DNA"/>
</dbReference>
<dbReference type="PROSITE" id="PS51257">
    <property type="entry name" value="PROKAR_LIPOPROTEIN"/>
    <property type="match status" value="1"/>
</dbReference>
<keyword evidence="2" id="KW-0378">Hydrolase</keyword>
<evidence type="ECO:0000313" key="2">
    <source>
        <dbReference type="EMBL" id="MBU3805174.1"/>
    </source>
</evidence>